<sequence>MPLGVLRPDRDRSVPQAPMAKRLIRHPATQGALAWLVALYLRLVWATTRWTLVGEEHARACADRPMILAFWHERLPLAALGWRLLARRVPQQGGRRAQVLISRHRDGRLIAAAVRPFGIDVVHASSSKGGATGLRALARILAGGGVAVITPDGPRGPARSAAPGVAQLAALAGVPVLPCAVASSRMRLARSWDRMRFPLPFGRGVAVMGAPVAVARDDAAAAIPAIAAALDAACARADAMVGA</sequence>
<evidence type="ECO:0000259" key="1">
    <source>
        <dbReference type="Pfam" id="PF04028"/>
    </source>
</evidence>
<organism evidence="2 3">
    <name type="scientific">Roseomonas fluvialis</name>
    <dbReference type="NCBI Taxonomy" id="1750527"/>
    <lineage>
        <taxon>Bacteria</taxon>
        <taxon>Pseudomonadati</taxon>
        <taxon>Pseudomonadota</taxon>
        <taxon>Alphaproteobacteria</taxon>
        <taxon>Acetobacterales</taxon>
        <taxon>Roseomonadaceae</taxon>
        <taxon>Roseomonas</taxon>
    </lineage>
</organism>
<gene>
    <name evidence="2" type="ORF">Rmf_51990</name>
</gene>
<feature type="domain" description="DUF374" evidence="1">
    <location>
        <begin position="94"/>
        <end position="158"/>
    </location>
</feature>
<protein>
    <recommendedName>
        <fullName evidence="1">DUF374 domain-containing protein</fullName>
    </recommendedName>
</protein>
<accession>A0ABM7YB05</accession>
<keyword evidence="3" id="KW-1185">Reference proteome</keyword>
<dbReference type="Pfam" id="PF04028">
    <property type="entry name" value="DUF374"/>
    <property type="match status" value="1"/>
</dbReference>
<dbReference type="EMBL" id="AP025637">
    <property type="protein sequence ID" value="BDG75270.1"/>
    <property type="molecule type" value="Genomic_DNA"/>
</dbReference>
<proteinExistence type="predicted"/>
<evidence type="ECO:0000313" key="2">
    <source>
        <dbReference type="EMBL" id="BDG75270.1"/>
    </source>
</evidence>
<name>A0ABM7YB05_9PROT</name>
<dbReference type="CDD" id="cd07983">
    <property type="entry name" value="LPLAT_DUF374-like"/>
    <property type="match status" value="1"/>
</dbReference>
<evidence type="ECO:0000313" key="3">
    <source>
        <dbReference type="Proteomes" id="UP000831327"/>
    </source>
</evidence>
<dbReference type="InterPro" id="IPR007172">
    <property type="entry name" value="DUF374"/>
</dbReference>
<reference evidence="2 3" key="1">
    <citation type="journal article" date="2016" name="Microbes Environ.">
        <title>Phylogenetically diverse aerobic anoxygenic phototrophic bacteria isolated from epilithic biofilms in Tama river, Japan.</title>
        <authorList>
            <person name="Hirose S."/>
            <person name="Matsuura K."/>
            <person name="Haruta S."/>
        </authorList>
    </citation>
    <scope>NUCLEOTIDE SEQUENCE [LARGE SCALE GENOMIC DNA]</scope>
    <source>
        <strain evidence="2 3">S08</strain>
    </source>
</reference>
<dbReference type="Proteomes" id="UP000831327">
    <property type="component" value="Chromosome"/>
</dbReference>